<dbReference type="AlphaFoldDB" id="A0AAD3RGX5"/>
<protein>
    <submittedName>
        <fullName evidence="8">Zinc finger protein GLI2-like protein</fullName>
    </submittedName>
</protein>
<dbReference type="GO" id="GO:0007224">
    <property type="term" value="P:smoothened signaling pathway"/>
    <property type="evidence" value="ECO:0007669"/>
    <property type="project" value="TreeGrafter"/>
</dbReference>
<sequence length="373" mass="40717">MQAVAGRDKCELEADVKDAHAVSRSASDDMWKHAVKTNDPISEKVLGFFFLRRKMESLTSFTGLRLVSRFQIITTSDSFAMFVSPGSWATGCSVMRNLCLFTPDDEQRGENKAMKCCQTHKHQQADLEGQKNLSDQARFSLLLPPPSRKEGPIPEGPRTDFILGGLQAPVTCRTSAMETSASRAAEKKDKMDGNAFGDLPKKPSPSETRAPHHIFPTFHTPIPIDMRHHEGRYHYEPHTLHAMHGPAGLAGSPVISDISLIRLSPAAVATGDSPFSPPHPYVNPHMEHYLRSVHGSPTLSMISAARGLSPADLAHEHLKDRGLFGLPPPPPGASPAEYYHLMASHRSPYGELLMQGAGATAGAHLTDYITPID</sequence>
<evidence type="ECO:0000256" key="3">
    <source>
        <dbReference type="ARBA" id="ARBA00022737"/>
    </source>
</evidence>
<keyword evidence="5" id="KW-0862">Zinc</keyword>
<evidence type="ECO:0000256" key="4">
    <source>
        <dbReference type="ARBA" id="ARBA00022771"/>
    </source>
</evidence>
<comment type="subcellular location">
    <subcellularLocation>
        <location evidence="1">Nucleus</location>
    </subcellularLocation>
</comment>
<evidence type="ECO:0000256" key="2">
    <source>
        <dbReference type="ARBA" id="ARBA00022723"/>
    </source>
</evidence>
<accession>A0AAD3RGX5</accession>
<comment type="caution">
    <text evidence="8">The sequence shown here is derived from an EMBL/GenBank/DDBJ whole genome shotgun (WGS) entry which is preliminary data.</text>
</comment>
<gene>
    <name evidence="8" type="ORF">AKAME5_001927400</name>
</gene>
<reference evidence="8" key="1">
    <citation type="submission" date="2022-08" db="EMBL/GenBank/DDBJ databases">
        <title>Genome sequencing of akame (Lates japonicus).</title>
        <authorList>
            <person name="Hashiguchi Y."/>
            <person name="Takahashi H."/>
        </authorList>
    </citation>
    <scope>NUCLEOTIDE SEQUENCE</scope>
    <source>
        <strain evidence="8">Kochi</strain>
    </source>
</reference>
<dbReference type="GO" id="GO:0008270">
    <property type="term" value="F:zinc ion binding"/>
    <property type="evidence" value="ECO:0007669"/>
    <property type="project" value="UniProtKB-KW"/>
</dbReference>
<keyword evidence="6" id="KW-0539">Nucleus</keyword>
<dbReference type="PANTHER" id="PTHR45718">
    <property type="entry name" value="TRANSCRIPTIONAL ACTIVATOR CUBITUS INTERRUPTUS"/>
    <property type="match status" value="1"/>
</dbReference>
<name>A0AAD3RGX5_LATJO</name>
<feature type="region of interest" description="Disordered" evidence="7">
    <location>
        <begin position="176"/>
        <end position="195"/>
    </location>
</feature>
<keyword evidence="2" id="KW-0479">Metal-binding</keyword>
<evidence type="ECO:0000256" key="6">
    <source>
        <dbReference type="ARBA" id="ARBA00023242"/>
    </source>
</evidence>
<keyword evidence="9" id="KW-1185">Reference proteome</keyword>
<evidence type="ECO:0000313" key="8">
    <source>
        <dbReference type="EMBL" id="GLD67951.1"/>
    </source>
</evidence>
<dbReference type="GO" id="GO:0000978">
    <property type="term" value="F:RNA polymerase II cis-regulatory region sequence-specific DNA binding"/>
    <property type="evidence" value="ECO:0007669"/>
    <property type="project" value="TreeGrafter"/>
</dbReference>
<dbReference type="EMBL" id="BRZM01000122">
    <property type="protein sequence ID" value="GLD67951.1"/>
    <property type="molecule type" value="Genomic_DNA"/>
</dbReference>
<organism evidence="8 9">
    <name type="scientific">Lates japonicus</name>
    <name type="common">Japanese lates</name>
    <dbReference type="NCBI Taxonomy" id="270547"/>
    <lineage>
        <taxon>Eukaryota</taxon>
        <taxon>Metazoa</taxon>
        <taxon>Chordata</taxon>
        <taxon>Craniata</taxon>
        <taxon>Vertebrata</taxon>
        <taxon>Euteleostomi</taxon>
        <taxon>Actinopterygii</taxon>
        <taxon>Neopterygii</taxon>
        <taxon>Teleostei</taxon>
        <taxon>Neoteleostei</taxon>
        <taxon>Acanthomorphata</taxon>
        <taxon>Carangaria</taxon>
        <taxon>Carangaria incertae sedis</taxon>
        <taxon>Centropomidae</taxon>
        <taxon>Lates</taxon>
    </lineage>
</organism>
<keyword evidence="3" id="KW-0677">Repeat</keyword>
<dbReference type="PANTHER" id="PTHR45718:SF6">
    <property type="entry name" value="ZINC FINGER PROTEIN GLI2"/>
    <property type="match status" value="1"/>
</dbReference>
<dbReference type="InterPro" id="IPR043359">
    <property type="entry name" value="GLI-like"/>
</dbReference>
<dbReference type="GO" id="GO:0005634">
    <property type="term" value="C:nucleus"/>
    <property type="evidence" value="ECO:0007669"/>
    <property type="project" value="UniProtKB-SubCell"/>
</dbReference>
<evidence type="ECO:0000256" key="1">
    <source>
        <dbReference type="ARBA" id="ARBA00004123"/>
    </source>
</evidence>
<keyword evidence="4" id="KW-0863">Zinc-finger</keyword>
<feature type="non-terminal residue" evidence="8">
    <location>
        <position position="1"/>
    </location>
</feature>
<evidence type="ECO:0000313" key="9">
    <source>
        <dbReference type="Proteomes" id="UP001279410"/>
    </source>
</evidence>
<evidence type="ECO:0000256" key="5">
    <source>
        <dbReference type="ARBA" id="ARBA00022833"/>
    </source>
</evidence>
<dbReference type="GO" id="GO:0000981">
    <property type="term" value="F:DNA-binding transcription factor activity, RNA polymerase II-specific"/>
    <property type="evidence" value="ECO:0007669"/>
    <property type="project" value="TreeGrafter"/>
</dbReference>
<proteinExistence type="predicted"/>
<evidence type="ECO:0000256" key="7">
    <source>
        <dbReference type="SAM" id="MobiDB-lite"/>
    </source>
</evidence>
<dbReference type="Proteomes" id="UP001279410">
    <property type="component" value="Unassembled WGS sequence"/>
</dbReference>